<dbReference type="PANTHER" id="PTHR37199:SF5">
    <property type="entry name" value="TRANSMEMBRANE PROTEIN"/>
    <property type="match status" value="1"/>
</dbReference>
<keyword evidence="1" id="KW-0472">Membrane</keyword>
<gene>
    <name evidence="2" type="ORF">AYBTSS11_LOCUS29648</name>
</gene>
<evidence type="ECO:0000313" key="2">
    <source>
        <dbReference type="EMBL" id="CAJ1977482.1"/>
    </source>
</evidence>
<evidence type="ECO:0000313" key="3">
    <source>
        <dbReference type="Proteomes" id="UP001189624"/>
    </source>
</evidence>
<accession>A0AA86W310</accession>
<dbReference type="Proteomes" id="UP001189624">
    <property type="component" value="Chromosome 10"/>
</dbReference>
<dbReference type="Gramene" id="rna-AYBTSS11_LOCUS29648">
    <property type="protein sequence ID" value="CAJ1977482.1"/>
    <property type="gene ID" value="gene-AYBTSS11_LOCUS29648"/>
</dbReference>
<keyword evidence="1" id="KW-0812">Transmembrane</keyword>
<protein>
    <recommendedName>
        <fullName evidence="4">Transmembrane protein</fullName>
    </recommendedName>
</protein>
<name>A0AA86W310_9FABA</name>
<dbReference type="EMBL" id="OY731407">
    <property type="protein sequence ID" value="CAJ1977482.1"/>
    <property type="molecule type" value="Genomic_DNA"/>
</dbReference>
<organism evidence="2 3">
    <name type="scientific">Sphenostylis stenocarpa</name>
    <dbReference type="NCBI Taxonomy" id="92480"/>
    <lineage>
        <taxon>Eukaryota</taxon>
        <taxon>Viridiplantae</taxon>
        <taxon>Streptophyta</taxon>
        <taxon>Embryophyta</taxon>
        <taxon>Tracheophyta</taxon>
        <taxon>Spermatophyta</taxon>
        <taxon>Magnoliopsida</taxon>
        <taxon>eudicotyledons</taxon>
        <taxon>Gunneridae</taxon>
        <taxon>Pentapetalae</taxon>
        <taxon>rosids</taxon>
        <taxon>fabids</taxon>
        <taxon>Fabales</taxon>
        <taxon>Fabaceae</taxon>
        <taxon>Papilionoideae</taxon>
        <taxon>50 kb inversion clade</taxon>
        <taxon>NPAAA clade</taxon>
        <taxon>indigoferoid/millettioid clade</taxon>
        <taxon>Phaseoleae</taxon>
        <taxon>Sphenostylis</taxon>
    </lineage>
</organism>
<keyword evidence="3" id="KW-1185">Reference proteome</keyword>
<proteinExistence type="predicted"/>
<evidence type="ECO:0000256" key="1">
    <source>
        <dbReference type="SAM" id="Phobius"/>
    </source>
</evidence>
<sequence length="116" mass="12679">MRLFHVTFSSFEGTVTICCYHHHFFIFPTHHNITFEPQRNMARQFNYKLQGGREELRIQTLVFVLCVTLSLLAAIIFFCADGTKNPKRNSEDNNNGLGGSACAAGCGSACGGGCGG</sequence>
<dbReference type="PANTHER" id="PTHR37199">
    <property type="entry name" value="TRANSMEMBRANE PROTEIN"/>
    <property type="match status" value="1"/>
</dbReference>
<reference evidence="2" key="1">
    <citation type="submission" date="2023-10" db="EMBL/GenBank/DDBJ databases">
        <authorList>
            <person name="Domelevo Entfellner J.-B."/>
        </authorList>
    </citation>
    <scope>NUCLEOTIDE SEQUENCE</scope>
</reference>
<keyword evidence="1" id="KW-1133">Transmembrane helix</keyword>
<feature type="transmembrane region" description="Helical" evidence="1">
    <location>
        <begin position="58"/>
        <end position="80"/>
    </location>
</feature>
<dbReference type="AlphaFoldDB" id="A0AA86W310"/>
<evidence type="ECO:0008006" key="4">
    <source>
        <dbReference type="Google" id="ProtNLM"/>
    </source>
</evidence>